<organism evidence="2 3">
    <name type="scientific">Microbacterium invictum</name>
    <dbReference type="NCBI Taxonomy" id="515415"/>
    <lineage>
        <taxon>Bacteria</taxon>
        <taxon>Bacillati</taxon>
        <taxon>Actinomycetota</taxon>
        <taxon>Actinomycetes</taxon>
        <taxon>Micrococcales</taxon>
        <taxon>Microbacteriaceae</taxon>
        <taxon>Microbacterium</taxon>
    </lineage>
</organism>
<dbReference type="Pfam" id="PF13460">
    <property type="entry name" value="NAD_binding_10"/>
    <property type="match status" value="1"/>
</dbReference>
<name>A0ABZ0VEG1_9MICO</name>
<feature type="domain" description="NAD(P)-binding" evidence="1">
    <location>
        <begin position="7"/>
        <end position="137"/>
    </location>
</feature>
<evidence type="ECO:0000259" key="1">
    <source>
        <dbReference type="Pfam" id="PF13460"/>
    </source>
</evidence>
<dbReference type="Gene3D" id="3.40.50.720">
    <property type="entry name" value="NAD(P)-binding Rossmann-like Domain"/>
    <property type="match status" value="1"/>
</dbReference>
<accession>A0ABZ0VEG1</accession>
<dbReference type="RefSeq" id="WP_322411340.1">
    <property type="nucleotide sequence ID" value="NZ_CP139779.1"/>
</dbReference>
<dbReference type="InterPro" id="IPR016040">
    <property type="entry name" value="NAD(P)-bd_dom"/>
</dbReference>
<proteinExistence type="predicted"/>
<dbReference type="EMBL" id="CP139779">
    <property type="protein sequence ID" value="WQB71222.1"/>
    <property type="molecule type" value="Genomic_DNA"/>
</dbReference>
<dbReference type="SUPFAM" id="SSF51735">
    <property type="entry name" value="NAD(P)-binding Rossmann-fold domains"/>
    <property type="match status" value="1"/>
</dbReference>
<dbReference type="InterPro" id="IPR036291">
    <property type="entry name" value="NAD(P)-bd_dom_sf"/>
</dbReference>
<protein>
    <submittedName>
        <fullName evidence="2">SDR family oxidoreductase</fullName>
    </submittedName>
</protein>
<evidence type="ECO:0000313" key="3">
    <source>
        <dbReference type="Proteomes" id="UP001324533"/>
    </source>
</evidence>
<evidence type="ECO:0000313" key="2">
    <source>
        <dbReference type="EMBL" id="WQB71222.1"/>
    </source>
</evidence>
<keyword evidence="3" id="KW-1185">Reference proteome</keyword>
<gene>
    <name evidence="2" type="ORF">T9R20_04435</name>
</gene>
<dbReference type="Proteomes" id="UP001324533">
    <property type="component" value="Chromosome"/>
</dbReference>
<reference evidence="2 3" key="1">
    <citation type="submission" date="2023-06" db="EMBL/GenBank/DDBJ databases">
        <title>Rock-solubilizing bacteria, Microbacterium invictum, promotes re-establishment of vegetation in rocky wasteland by accelerating rock bio-weathering and reshaping soil bacterial community.</title>
        <authorList>
            <person name="Liu C."/>
        </authorList>
    </citation>
    <scope>NUCLEOTIDE SEQUENCE [LARGE SCALE GENOMIC DNA]</scope>
    <source>
        <strain evidence="2 3">X-18</strain>
    </source>
</reference>
<sequence length="248" mass="26210">MLVAVVGGTGTVGAHAVRALREKGHDAVALSRSNGVDVATGDGLDDALRGAAAVIDTTNLSALSARASVAFFEAGARHLLAAAERAGTSHLVTLSIVGIDRMPYDYYAGKVAQERLVTAGSVPWSIVRSTQFHEFAAQIYRQAAFGPIHLAPRARLQPVAATEVGAYLADVAVGAPRGRAQEIAGPLEEALDRMVADYAGTRGERVWTPSVSLPTKQMKALREGRGLPVGEPRRGDQTYAEWLTSLRE</sequence>